<dbReference type="eggNOG" id="COG0433">
    <property type="taxonomic scope" value="Bacteria"/>
</dbReference>
<dbReference type="AlphaFoldDB" id="L0EUT3"/>
<dbReference type="PANTHER" id="PTHR42957:SF1">
    <property type="entry name" value="HELICASE MJ1565-RELATED"/>
    <property type="match status" value="1"/>
</dbReference>
<organism evidence="2 3">
    <name type="scientific">Liberibacter crescens (strain BT-1)</name>
    <dbReference type="NCBI Taxonomy" id="1215343"/>
    <lineage>
        <taxon>Bacteria</taxon>
        <taxon>Pseudomonadati</taxon>
        <taxon>Pseudomonadota</taxon>
        <taxon>Alphaproteobacteria</taxon>
        <taxon>Hyphomicrobiales</taxon>
        <taxon>Rhizobiaceae</taxon>
        <taxon>Liberibacter</taxon>
    </lineage>
</organism>
<dbReference type="PATRIC" id="fig|1215343.11.peg.752"/>
<evidence type="ECO:0000313" key="2">
    <source>
        <dbReference type="EMBL" id="AGA64722.1"/>
    </source>
</evidence>
<gene>
    <name evidence="2" type="ordered locus">B488_07300</name>
</gene>
<evidence type="ECO:0000313" key="3">
    <source>
        <dbReference type="Proteomes" id="UP000010799"/>
    </source>
</evidence>
<feature type="domain" description="Helicase HerA central" evidence="1">
    <location>
        <begin position="137"/>
        <end position="378"/>
    </location>
</feature>
<reference evidence="2 3" key="1">
    <citation type="journal article" date="2012" name="Stand. Genomic Sci.">
        <title>Complete genome sequence of Liberibacter crescens BT-1.</title>
        <authorList>
            <person name="Leonard M.T."/>
            <person name="Fagen J.R."/>
            <person name="Davis-Richardson A.G."/>
            <person name="Davis M.J."/>
            <person name="Triplett E.W."/>
        </authorList>
    </citation>
    <scope>NUCLEOTIDE SEQUENCE [LARGE SCALE GENOMIC DNA]</scope>
    <source>
        <strain evidence="2 3">BT-1</strain>
    </source>
</reference>
<evidence type="ECO:0000259" key="1">
    <source>
        <dbReference type="Pfam" id="PF01935"/>
    </source>
</evidence>
<dbReference type="Proteomes" id="UP000010799">
    <property type="component" value="Chromosome"/>
</dbReference>
<dbReference type="STRING" id="1215343.B488_07300"/>
<dbReference type="InterPro" id="IPR002789">
    <property type="entry name" value="HerA_central"/>
</dbReference>
<dbReference type="HOGENOM" id="CLU_023842_0_0_5"/>
<keyword evidence="3" id="KW-1185">Reference proteome</keyword>
<proteinExistence type="predicted"/>
<name>L0EUT3_LIBCB</name>
<dbReference type="InterPro" id="IPR008571">
    <property type="entry name" value="HerA-like"/>
</dbReference>
<dbReference type="KEGG" id="lcc:B488_07300"/>
<dbReference type="GO" id="GO:0004386">
    <property type="term" value="F:helicase activity"/>
    <property type="evidence" value="ECO:0007669"/>
    <property type="project" value="UniProtKB-KW"/>
</dbReference>
<protein>
    <submittedName>
        <fullName evidence="2">Bipolar DNA helicase</fullName>
    </submittedName>
</protein>
<dbReference type="Pfam" id="PF01935">
    <property type="entry name" value="DUF87"/>
    <property type="match status" value="1"/>
</dbReference>
<keyword evidence="2" id="KW-0547">Nucleotide-binding</keyword>
<dbReference type="Gene3D" id="3.40.50.300">
    <property type="entry name" value="P-loop containing nucleotide triphosphate hydrolases"/>
    <property type="match status" value="2"/>
</dbReference>
<dbReference type="InterPro" id="IPR027417">
    <property type="entry name" value="P-loop_NTPase"/>
</dbReference>
<sequence length="555" mass="62765">MTYIPNHEHQFPDLQNDKKTFGKVIACSGAFATISILHEENSEQWQVGCLISIIVEENMVIALINSMETQEQPSDENSHVNYLVHVELMGELNVNQQGIKDFSRGISLYPPIGAMAYRITSDDMRSIYNIQEEDTCVIGKMSHDHTIDVAININSILSRHFAIVGSTGSGKSTAASLLLHKAIQHNPRLRIVILDPHSEFANAFQDMSIKITINTLKLPFWLMRLEEFCEVLFRGKKPVPEEVDVLYSLIPECKKMFSHHNGDTTSSHKRHIYENLTADTPIPYRISDLLKAIEERIGKLEGRNERPFLKALRIRILSAINDPLYHFLFPHNTINDCIIETISHIFRVDDETKPICVLELSEISAEIINPVVSVLCRMAFEIAAFSNNTLNFLIICEEAHRYIPANPDMGFFPTQQAIGRIAREGRKYGCYLGIISQQPSEIDKTILSQCSTIFAMRLTNSNDHDIIRSCIPNSSLSKIEILSSIANREAIAFGEGITIPMQIRFLQVPKDQLPNAFSISKNENLTSMTNKLNLNDIVDKMRGVIEKDVNPKNTF</sequence>
<keyword evidence="2" id="KW-0378">Hydrolase</keyword>
<keyword evidence="2" id="KW-0347">Helicase</keyword>
<dbReference type="PANTHER" id="PTHR42957">
    <property type="entry name" value="HELICASE MJ1565-RELATED"/>
    <property type="match status" value="1"/>
</dbReference>
<accession>L0EUT3</accession>
<dbReference type="EMBL" id="CP003789">
    <property type="protein sequence ID" value="AGA64722.1"/>
    <property type="molecule type" value="Genomic_DNA"/>
</dbReference>
<keyword evidence="2" id="KW-0067">ATP-binding</keyword>
<dbReference type="RefSeq" id="WP_015273149.1">
    <property type="nucleotide sequence ID" value="NC_019907.1"/>
</dbReference>
<dbReference type="SUPFAM" id="SSF52540">
    <property type="entry name" value="P-loop containing nucleoside triphosphate hydrolases"/>
    <property type="match status" value="1"/>
</dbReference>